<sequence length="70" mass="7799">MFKEIGVQRLVALFVGGWLLFNFPLLGLWDVDATVLGVPLFPAALFILWGLLIAAVAWLMERSQQAPQDD</sequence>
<gene>
    <name evidence="2" type="ordered locus">Rfer_3780</name>
</gene>
<keyword evidence="3" id="KW-1185">Reference proteome</keyword>
<dbReference type="STRING" id="338969.Rfer_3780"/>
<evidence type="ECO:0000256" key="1">
    <source>
        <dbReference type="SAM" id="Phobius"/>
    </source>
</evidence>
<feature type="transmembrane region" description="Helical" evidence="1">
    <location>
        <begin position="41"/>
        <end position="60"/>
    </location>
</feature>
<organism evidence="2 3">
    <name type="scientific">Albidiferax ferrireducens (strain ATCC BAA-621 / DSM 15236 / T118)</name>
    <name type="common">Rhodoferax ferrireducens</name>
    <dbReference type="NCBI Taxonomy" id="338969"/>
    <lineage>
        <taxon>Bacteria</taxon>
        <taxon>Pseudomonadati</taxon>
        <taxon>Pseudomonadota</taxon>
        <taxon>Betaproteobacteria</taxon>
        <taxon>Burkholderiales</taxon>
        <taxon>Comamonadaceae</taxon>
        <taxon>Rhodoferax</taxon>
    </lineage>
</organism>
<dbReference type="KEGG" id="rfr:Rfer_3780"/>
<name>Q21RX3_ALBFT</name>
<accession>Q21RX3</accession>
<dbReference type="HOGENOM" id="CLU_191399_1_0_4"/>
<dbReference type="RefSeq" id="WP_011466043.1">
    <property type="nucleotide sequence ID" value="NC_007908.1"/>
</dbReference>
<keyword evidence="1" id="KW-0812">Transmembrane</keyword>
<evidence type="ECO:0000313" key="2">
    <source>
        <dbReference type="EMBL" id="ABD71480.1"/>
    </source>
</evidence>
<feature type="transmembrane region" description="Helical" evidence="1">
    <location>
        <begin position="12"/>
        <end position="29"/>
    </location>
</feature>
<dbReference type="AlphaFoldDB" id="Q21RX3"/>
<proteinExistence type="predicted"/>
<dbReference type="OrthoDB" id="7066136at2"/>
<evidence type="ECO:0008006" key="4">
    <source>
        <dbReference type="Google" id="ProtNLM"/>
    </source>
</evidence>
<keyword evidence="1" id="KW-1133">Transmembrane helix</keyword>
<dbReference type="EMBL" id="CP000267">
    <property type="protein sequence ID" value="ABD71480.1"/>
    <property type="molecule type" value="Genomic_DNA"/>
</dbReference>
<dbReference type="eggNOG" id="ENOG5033EG1">
    <property type="taxonomic scope" value="Bacteria"/>
</dbReference>
<dbReference type="Proteomes" id="UP000008332">
    <property type="component" value="Chromosome"/>
</dbReference>
<keyword evidence="1" id="KW-0472">Membrane</keyword>
<evidence type="ECO:0000313" key="3">
    <source>
        <dbReference type="Proteomes" id="UP000008332"/>
    </source>
</evidence>
<reference evidence="3" key="1">
    <citation type="submission" date="2006-02" db="EMBL/GenBank/DDBJ databases">
        <title>Complete sequence of chromosome of Rhodoferax ferrireducens DSM 15236.</title>
        <authorList>
            <person name="Copeland A."/>
            <person name="Lucas S."/>
            <person name="Lapidus A."/>
            <person name="Barry K."/>
            <person name="Detter J.C."/>
            <person name="Glavina del Rio T."/>
            <person name="Hammon N."/>
            <person name="Israni S."/>
            <person name="Pitluck S."/>
            <person name="Brettin T."/>
            <person name="Bruce D."/>
            <person name="Han C."/>
            <person name="Tapia R."/>
            <person name="Gilna P."/>
            <person name="Kiss H."/>
            <person name="Schmutz J."/>
            <person name="Larimer F."/>
            <person name="Land M."/>
            <person name="Kyrpides N."/>
            <person name="Ivanova N."/>
            <person name="Richardson P."/>
        </authorList>
    </citation>
    <scope>NUCLEOTIDE SEQUENCE [LARGE SCALE GENOMIC DNA]</scope>
    <source>
        <strain evidence="3">ATCC BAA-621 / DSM 15236 / T118</strain>
    </source>
</reference>
<protein>
    <recommendedName>
        <fullName evidence="4">DUF3311 domain-containing protein</fullName>
    </recommendedName>
</protein>